<accession>A0A0F9AFA7</accession>
<gene>
    <name evidence="1" type="ORF">LCGC14_2657570</name>
</gene>
<sequence length="94" mass="10581">SKIFGVEDLSPEEKDKLRQVEKELESLKITQEKAFQISAQHKKDLEIALSSSKLVLENLALLSEGKKPREIPTELKKLLTPSKESAQILEGIKI</sequence>
<evidence type="ECO:0000313" key="1">
    <source>
        <dbReference type="EMBL" id="KKK96960.1"/>
    </source>
</evidence>
<dbReference type="EMBL" id="LAZR01046257">
    <property type="protein sequence ID" value="KKK96960.1"/>
    <property type="molecule type" value="Genomic_DNA"/>
</dbReference>
<feature type="non-terminal residue" evidence="1">
    <location>
        <position position="1"/>
    </location>
</feature>
<protein>
    <submittedName>
        <fullName evidence="1">Uncharacterized protein</fullName>
    </submittedName>
</protein>
<dbReference type="AlphaFoldDB" id="A0A0F9AFA7"/>
<name>A0A0F9AFA7_9ZZZZ</name>
<organism evidence="1">
    <name type="scientific">marine sediment metagenome</name>
    <dbReference type="NCBI Taxonomy" id="412755"/>
    <lineage>
        <taxon>unclassified sequences</taxon>
        <taxon>metagenomes</taxon>
        <taxon>ecological metagenomes</taxon>
    </lineage>
</organism>
<reference evidence="1" key="1">
    <citation type="journal article" date="2015" name="Nature">
        <title>Complex archaea that bridge the gap between prokaryotes and eukaryotes.</title>
        <authorList>
            <person name="Spang A."/>
            <person name="Saw J.H."/>
            <person name="Jorgensen S.L."/>
            <person name="Zaremba-Niedzwiedzka K."/>
            <person name="Martijn J."/>
            <person name="Lind A.E."/>
            <person name="van Eijk R."/>
            <person name="Schleper C."/>
            <person name="Guy L."/>
            <person name="Ettema T.J."/>
        </authorList>
    </citation>
    <scope>NUCLEOTIDE SEQUENCE</scope>
</reference>
<proteinExistence type="predicted"/>
<comment type="caution">
    <text evidence="1">The sequence shown here is derived from an EMBL/GenBank/DDBJ whole genome shotgun (WGS) entry which is preliminary data.</text>
</comment>